<proteinExistence type="predicted"/>
<dbReference type="Proteomes" id="UP001597058">
    <property type="component" value="Unassembled WGS sequence"/>
</dbReference>
<dbReference type="RefSeq" id="WP_381237049.1">
    <property type="nucleotide sequence ID" value="NZ_JBHSKH010000043.1"/>
</dbReference>
<gene>
    <name evidence="1" type="ORF">ACFQ5X_48615</name>
</gene>
<keyword evidence="2" id="KW-1185">Reference proteome</keyword>
<dbReference type="EMBL" id="JBHTMM010000213">
    <property type="protein sequence ID" value="MFD1313545.1"/>
    <property type="molecule type" value="Genomic_DNA"/>
</dbReference>
<sequence length="155" mass="15823">MASVLLPMAPGRDDDHLAGQEPVGEAVQVGEAGRDALLLAVPFDGLDFVDDLLEHRVHRGVAGTVGGGLGDVCERGRGVVQDPVGVALAGGCHLRDLQTSLLEAAQLGAVENDLCIVDREGGARAGLDELGEVDLAADTGQVAALGQLVQLCLTL</sequence>
<name>A0ABW3XWS3_9ACTN</name>
<evidence type="ECO:0000313" key="1">
    <source>
        <dbReference type="EMBL" id="MFD1313545.1"/>
    </source>
</evidence>
<evidence type="ECO:0000313" key="2">
    <source>
        <dbReference type="Proteomes" id="UP001597058"/>
    </source>
</evidence>
<comment type="caution">
    <text evidence="1">The sequence shown here is derived from an EMBL/GenBank/DDBJ whole genome shotgun (WGS) entry which is preliminary data.</text>
</comment>
<protein>
    <submittedName>
        <fullName evidence="1">Uncharacterized protein</fullName>
    </submittedName>
</protein>
<reference evidence="2" key="1">
    <citation type="journal article" date="2019" name="Int. J. Syst. Evol. Microbiol.">
        <title>The Global Catalogue of Microorganisms (GCM) 10K type strain sequencing project: providing services to taxonomists for standard genome sequencing and annotation.</title>
        <authorList>
            <consortium name="The Broad Institute Genomics Platform"/>
            <consortium name="The Broad Institute Genome Sequencing Center for Infectious Disease"/>
            <person name="Wu L."/>
            <person name="Ma J."/>
        </authorList>
    </citation>
    <scope>NUCLEOTIDE SEQUENCE [LARGE SCALE GENOMIC DNA]</scope>
    <source>
        <strain evidence="2">CGMCC 4.7020</strain>
    </source>
</reference>
<organism evidence="1 2">
    <name type="scientific">Streptomyces kaempferi</name>
    <dbReference type="NCBI Taxonomy" id="333725"/>
    <lineage>
        <taxon>Bacteria</taxon>
        <taxon>Bacillati</taxon>
        <taxon>Actinomycetota</taxon>
        <taxon>Actinomycetes</taxon>
        <taxon>Kitasatosporales</taxon>
        <taxon>Streptomycetaceae</taxon>
        <taxon>Streptomyces</taxon>
    </lineage>
</organism>
<accession>A0ABW3XWS3</accession>